<feature type="compositionally biased region" description="Basic and acidic residues" evidence="1">
    <location>
        <begin position="232"/>
        <end position="305"/>
    </location>
</feature>
<keyword evidence="2" id="KW-1133">Transmembrane helix</keyword>
<proteinExistence type="predicted"/>
<evidence type="ECO:0000313" key="5">
    <source>
        <dbReference type="Proteomes" id="UP000295444"/>
    </source>
</evidence>
<dbReference type="OrthoDB" id="5192877at2"/>
<feature type="transmembrane region" description="Helical" evidence="2">
    <location>
        <begin position="87"/>
        <end position="106"/>
    </location>
</feature>
<evidence type="ECO:0000256" key="1">
    <source>
        <dbReference type="SAM" id="MobiDB-lite"/>
    </source>
</evidence>
<dbReference type="AlphaFoldDB" id="A0A4R6SKU4"/>
<feature type="compositionally biased region" description="Basic residues" evidence="1">
    <location>
        <begin position="313"/>
        <end position="322"/>
    </location>
</feature>
<dbReference type="Proteomes" id="UP000295444">
    <property type="component" value="Unassembled WGS sequence"/>
</dbReference>
<protein>
    <recommendedName>
        <fullName evidence="3">DUF6542 domain-containing protein</fullName>
    </recommendedName>
</protein>
<feature type="transmembrane region" description="Helical" evidence="2">
    <location>
        <begin position="32"/>
        <end position="51"/>
    </location>
</feature>
<feature type="transmembrane region" description="Helical" evidence="2">
    <location>
        <begin position="63"/>
        <end position="80"/>
    </location>
</feature>
<dbReference type="EMBL" id="SNXZ01000001">
    <property type="protein sequence ID" value="TDQ04180.1"/>
    <property type="molecule type" value="Genomic_DNA"/>
</dbReference>
<feature type="compositionally biased region" description="Basic and acidic residues" evidence="1">
    <location>
        <begin position="155"/>
        <end position="164"/>
    </location>
</feature>
<feature type="region of interest" description="Disordered" evidence="1">
    <location>
        <begin position="154"/>
        <end position="322"/>
    </location>
</feature>
<feature type="region of interest" description="Disordered" evidence="1">
    <location>
        <begin position="1"/>
        <end position="22"/>
    </location>
</feature>
<organism evidence="4 5">
    <name type="scientific">Labedaea rhizosphaerae</name>
    <dbReference type="NCBI Taxonomy" id="598644"/>
    <lineage>
        <taxon>Bacteria</taxon>
        <taxon>Bacillati</taxon>
        <taxon>Actinomycetota</taxon>
        <taxon>Actinomycetes</taxon>
        <taxon>Pseudonocardiales</taxon>
        <taxon>Pseudonocardiaceae</taxon>
        <taxon>Labedaea</taxon>
    </lineage>
</organism>
<dbReference type="Pfam" id="PF20177">
    <property type="entry name" value="DUF6542"/>
    <property type="match status" value="1"/>
</dbReference>
<dbReference type="InterPro" id="IPR046672">
    <property type="entry name" value="DUF6542"/>
</dbReference>
<feature type="domain" description="DUF6542" evidence="3">
    <location>
        <begin position="31"/>
        <end position="152"/>
    </location>
</feature>
<dbReference type="RefSeq" id="WP_133847132.1">
    <property type="nucleotide sequence ID" value="NZ_SNXZ01000001.1"/>
</dbReference>
<sequence length="322" mass="34979">MTATRDRHSDLDNPDDEPAWDERPIVGASRGLPWWGAVVVALGLTTIAAIVDMQSSDNTLGRLYQIGYVVSCVVAIAWVRRRSVFTAMVQPPLVFAATFVGAYLFLADRPAGDGMKQFALSVGLPLANNFPTMAIGTAIALLIGGVRLFTQRNPNKGDADRDGADDLAGPPPPLREVRGRRAPRDEVAPPPGRGRFSRGGRPDDASAERAARADRAERAGNPDRRRQGNRAEGVDRPGRAARGDRGERGATPPPERRRGERGRPRTEPDAERGDRRGRAGRDPRAAGGRPQRDDRGRGAEPRRGGSDGGRPQPPRRRPRDER</sequence>
<evidence type="ECO:0000256" key="2">
    <source>
        <dbReference type="SAM" id="Phobius"/>
    </source>
</evidence>
<accession>A0A4R6SKU4</accession>
<comment type="caution">
    <text evidence="4">The sequence shown here is derived from an EMBL/GenBank/DDBJ whole genome shotgun (WGS) entry which is preliminary data.</text>
</comment>
<keyword evidence="2" id="KW-0812">Transmembrane</keyword>
<name>A0A4R6SKU4_LABRH</name>
<feature type="compositionally biased region" description="Basic and acidic residues" evidence="1">
    <location>
        <begin position="200"/>
        <end position="226"/>
    </location>
</feature>
<gene>
    <name evidence="4" type="ORF">EV186_101122</name>
</gene>
<reference evidence="4 5" key="1">
    <citation type="submission" date="2019-03" db="EMBL/GenBank/DDBJ databases">
        <title>Genomic Encyclopedia of Type Strains, Phase IV (KMG-IV): sequencing the most valuable type-strain genomes for metagenomic binning, comparative biology and taxonomic classification.</title>
        <authorList>
            <person name="Goeker M."/>
        </authorList>
    </citation>
    <scope>NUCLEOTIDE SEQUENCE [LARGE SCALE GENOMIC DNA]</scope>
    <source>
        <strain evidence="4 5">DSM 45361</strain>
    </source>
</reference>
<feature type="transmembrane region" description="Helical" evidence="2">
    <location>
        <begin position="126"/>
        <end position="146"/>
    </location>
</feature>
<keyword evidence="2" id="KW-0472">Membrane</keyword>
<keyword evidence="5" id="KW-1185">Reference proteome</keyword>
<feature type="compositionally biased region" description="Basic and acidic residues" evidence="1">
    <location>
        <begin position="175"/>
        <end position="187"/>
    </location>
</feature>
<evidence type="ECO:0000259" key="3">
    <source>
        <dbReference type="Pfam" id="PF20177"/>
    </source>
</evidence>
<evidence type="ECO:0000313" key="4">
    <source>
        <dbReference type="EMBL" id="TDQ04180.1"/>
    </source>
</evidence>
<feature type="compositionally biased region" description="Basic and acidic residues" evidence="1">
    <location>
        <begin position="1"/>
        <end position="11"/>
    </location>
</feature>